<organism evidence="3 4">
    <name type="scientific">Arachis hypogaea</name>
    <name type="common">Peanut</name>
    <dbReference type="NCBI Taxonomy" id="3818"/>
    <lineage>
        <taxon>Eukaryota</taxon>
        <taxon>Viridiplantae</taxon>
        <taxon>Streptophyta</taxon>
        <taxon>Embryophyta</taxon>
        <taxon>Tracheophyta</taxon>
        <taxon>Spermatophyta</taxon>
        <taxon>Magnoliopsida</taxon>
        <taxon>eudicotyledons</taxon>
        <taxon>Gunneridae</taxon>
        <taxon>Pentapetalae</taxon>
        <taxon>rosids</taxon>
        <taxon>fabids</taxon>
        <taxon>Fabales</taxon>
        <taxon>Fabaceae</taxon>
        <taxon>Papilionoideae</taxon>
        <taxon>50 kb inversion clade</taxon>
        <taxon>dalbergioids sensu lato</taxon>
        <taxon>Dalbergieae</taxon>
        <taxon>Pterocarpus clade</taxon>
        <taxon>Arachis</taxon>
    </lineage>
</organism>
<gene>
    <name evidence="3" type="ORF">Ahy_A01g004485</name>
</gene>
<sequence>MTKNPTETLHYLRASSLVEYFSTHAFLPLLELIVECVMGDSVFTVDLYHGGQMVSRKGGKEYLGGMVVEGLQFELHEWSLQEIVVAVKEIGYTGNAKIWWNEPGVALKDGLRELKSDGDAMRMGKFVVEQEERADMSVDYEFQLGTEFNSIAEFKEVIKEHALLNGSDIRHVKNDQTLKSKHTCGRNYSGRLASSNWIAKKITNNLSRGEDMKLRTVIQTIQDKYMANISVWKAYWGSAPEPTPHGSAPALTPAEISTAHSATISQRGRGRGREGSRSRKARSATRAAAVSQLTPAPPALAITSFTISPLPAPAPRSSTALPLPLPAAPHNLH</sequence>
<dbReference type="EMBL" id="SDMP01000001">
    <property type="protein sequence ID" value="RYR79667.1"/>
    <property type="molecule type" value="Genomic_DNA"/>
</dbReference>
<feature type="region of interest" description="Disordered" evidence="1">
    <location>
        <begin position="260"/>
        <end position="292"/>
    </location>
</feature>
<comment type="caution">
    <text evidence="3">The sequence shown here is derived from an EMBL/GenBank/DDBJ whole genome shotgun (WGS) entry which is preliminary data.</text>
</comment>
<feature type="domain" description="PB1-like" evidence="2">
    <location>
        <begin position="42"/>
        <end position="136"/>
    </location>
</feature>
<dbReference type="InterPro" id="IPR058594">
    <property type="entry name" value="PB1-like_dom_pln"/>
</dbReference>
<proteinExistence type="predicted"/>
<dbReference type="Proteomes" id="UP000289738">
    <property type="component" value="Chromosome A01"/>
</dbReference>
<keyword evidence="4" id="KW-1185">Reference proteome</keyword>
<name>A0A445EW74_ARAHY</name>
<evidence type="ECO:0000313" key="3">
    <source>
        <dbReference type="EMBL" id="RYR79667.1"/>
    </source>
</evidence>
<reference evidence="3 4" key="1">
    <citation type="submission" date="2019-01" db="EMBL/GenBank/DDBJ databases">
        <title>Sequencing of cultivated peanut Arachis hypogaea provides insights into genome evolution and oil improvement.</title>
        <authorList>
            <person name="Chen X."/>
        </authorList>
    </citation>
    <scope>NUCLEOTIDE SEQUENCE [LARGE SCALE GENOMIC DNA]</scope>
    <source>
        <strain evidence="4">cv. Fuhuasheng</strain>
        <tissue evidence="3">Leaves</tissue>
    </source>
</reference>
<accession>A0A445EW74</accession>
<dbReference type="Pfam" id="PF26130">
    <property type="entry name" value="PB1-like"/>
    <property type="match status" value="1"/>
</dbReference>
<dbReference type="AlphaFoldDB" id="A0A445EW74"/>
<protein>
    <recommendedName>
        <fullName evidence="2">PB1-like domain-containing protein</fullName>
    </recommendedName>
</protein>
<evidence type="ECO:0000259" key="2">
    <source>
        <dbReference type="Pfam" id="PF26130"/>
    </source>
</evidence>
<evidence type="ECO:0000313" key="4">
    <source>
        <dbReference type="Proteomes" id="UP000289738"/>
    </source>
</evidence>
<evidence type="ECO:0000256" key="1">
    <source>
        <dbReference type="SAM" id="MobiDB-lite"/>
    </source>
</evidence>